<evidence type="ECO:0000313" key="1">
    <source>
        <dbReference type="EMBL" id="KAH3888125.1"/>
    </source>
</evidence>
<keyword evidence="2" id="KW-1185">Reference proteome</keyword>
<name>A0A9D4N2X2_DREPO</name>
<reference evidence="1" key="2">
    <citation type="submission" date="2020-11" db="EMBL/GenBank/DDBJ databases">
        <authorList>
            <person name="McCartney M.A."/>
            <person name="Auch B."/>
            <person name="Kono T."/>
            <person name="Mallez S."/>
            <person name="Becker A."/>
            <person name="Gohl D.M."/>
            <person name="Silverstein K.A.T."/>
            <person name="Koren S."/>
            <person name="Bechman K.B."/>
            <person name="Herman A."/>
            <person name="Abrahante J.E."/>
            <person name="Garbe J."/>
        </authorList>
    </citation>
    <scope>NUCLEOTIDE SEQUENCE</scope>
    <source>
        <strain evidence="1">Duluth1</strain>
        <tissue evidence="1">Whole animal</tissue>
    </source>
</reference>
<comment type="caution">
    <text evidence="1">The sequence shown here is derived from an EMBL/GenBank/DDBJ whole genome shotgun (WGS) entry which is preliminary data.</text>
</comment>
<accession>A0A9D4N2X2</accession>
<dbReference type="AlphaFoldDB" id="A0A9D4N2X2"/>
<organism evidence="1 2">
    <name type="scientific">Dreissena polymorpha</name>
    <name type="common">Zebra mussel</name>
    <name type="synonym">Mytilus polymorpha</name>
    <dbReference type="NCBI Taxonomy" id="45954"/>
    <lineage>
        <taxon>Eukaryota</taxon>
        <taxon>Metazoa</taxon>
        <taxon>Spiralia</taxon>
        <taxon>Lophotrochozoa</taxon>
        <taxon>Mollusca</taxon>
        <taxon>Bivalvia</taxon>
        <taxon>Autobranchia</taxon>
        <taxon>Heteroconchia</taxon>
        <taxon>Euheterodonta</taxon>
        <taxon>Imparidentia</taxon>
        <taxon>Neoheterodontei</taxon>
        <taxon>Myida</taxon>
        <taxon>Dreissenoidea</taxon>
        <taxon>Dreissenidae</taxon>
        <taxon>Dreissena</taxon>
    </lineage>
</organism>
<proteinExistence type="predicted"/>
<sequence length="68" mass="7739">MSTILGRVGCPNGEPPVNCLVSPCMGYVCRYPPNLICRDNYCGGCNRDWYNRFGVKTRCFVEGNQWEQ</sequence>
<dbReference type="EMBL" id="JAIWYP010000001">
    <property type="protein sequence ID" value="KAH3888125.1"/>
    <property type="molecule type" value="Genomic_DNA"/>
</dbReference>
<gene>
    <name evidence="1" type="ORF">DPMN_012152</name>
</gene>
<reference evidence="1" key="1">
    <citation type="journal article" date="2019" name="bioRxiv">
        <title>The Genome of the Zebra Mussel, Dreissena polymorpha: A Resource for Invasive Species Research.</title>
        <authorList>
            <person name="McCartney M.A."/>
            <person name="Auch B."/>
            <person name="Kono T."/>
            <person name="Mallez S."/>
            <person name="Zhang Y."/>
            <person name="Obille A."/>
            <person name="Becker A."/>
            <person name="Abrahante J.E."/>
            <person name="Garbe J."/>
            <person name="Badalamenti J.P."/>
            <person name="Herman A."/>
            <person name="Mangelson H."/>
            <person name="Liachko I."/>
            <person name="Sullivan S."/>
            <person name="Sone E.D."/>
            <person name="Koren S."/>
            <person name="Silverstein K.A.T."/>
            <person name="Beckman K.B."/>
            <person name="Gohl D.M."/>
        </authorList>
    </citation>
    <scope>NUCLEOTIDE SEQUENCE</scope>
    <source>
        <strain evidence="1">Duluth1</strain>
        <tissue evidence="1">Whole animal</tissue>
    </source>
</reference>
<protein>
    <submittedName>
        <fullName evidence="1">Uncharacterized protein</fullName>
    </submittedName>
</protein>
<dbReference type="Proteomes" id="UP000828390">
    <property type="component" value="Unassembled WGS sequence"/>
</dbReference>
<evidence type="ECO:0000313" key="2">
    <source>
        <dbReference type="Proteomes" id="UP000828390"/>
    </source>
</evidence>